<evidence type="ECO:0000313" key="2">
    <source>
        <dbReference type="Proteomes" id="UP000601223"/>
    </source>
</evidence>
<dbReference type="Proteomes" id="UP000601223">
    <property type="component" value="Unassembled WGS sequence"/>
</dbReference>
<accession>A0A8J3JK17</accession>
<organism evidence="1 2">
    <name type="scientific">Catellatospora bangladeshensis</name>
    <dbReference type="NCBI Taxonomy" id="310355"/>
    <lineage>
        <taxon>Bacteria</taxon>
        <taxon>Bacillati</taxon>
        <taxon>Actinomycetota</taxon>
        <taxon>Actinomycetes</taxon>
        <taxon>Micromonosporales</taxon>
        <taxon>Micromonosporaceae</taxon>
        <taxon>Catellatospora</taxon>
    </lineage>
</organism>
<comment type="caution">
    <text evidence="1">The sequence shown here is derived from an EMBL/GenBank/DDBJ whole genome shotgun (WGS) entry which is preliminary data.</text>
</comment>
<sequence>MSTATVEVSGADAAAWAAELRATLVANVRPGDSVSPVELQRSAELVVAVIGLVFAGVETAKTIRDWWHSRRPEGITVTILVSDGAQVDVSVVSEAELEIVFQRAASRR</sequence>
<evidence type="ECO:0000313" key="1">
    <source>
        <dbReference type="EMBL" id="GIF86252.1"/>
    </source>
</evidence>
<name>A0A8J3JK17_9ACTN</name>
<reference evidence="1 2" key="1">
    <citation type="submission" date="2021-01" db="EMBL/GenBank/DDBJ databases">
        <title>Whole genome shotgun sequence of Catellatospora bangladeshensis NBRC 107357.</title>
        <authorList>
            <person name="Komaki H."/>
            <person name="Tamura T."/>
        </authorList>
    </citation>
    <scope>NUCLEOTIDE SEQUENCE [LARGE SCALE GENOMIC DNA]</scope>
    <source>
        <strain evidence="1 2">NBRC 107357</strain>
    </source>
</reference>
<proteinExistence type="predicted"/>
<keyword evidence="2" id="KW-1185">Reference proteome</keyword>
<protein>
    <submittedName>
        <fullName evidence="1">Uncharacterized protein</fullName>
    </submittedName>
</protein>
<dbReference type="RefSeq" id="WP_203757111.1">
    <property type="nucleotide sequence ID" value="NZ_BONF01000063.1"/>
</dbReference>
<gene>
    <name evidence="1" type="ORF">Cba03nite_76010</name>
</gene>
<dbReference type="AlphaFoldDB" id="A0A8J3JK17"/>
<dbReference type="EMBL" id="BONF01000063">
    <property type="protein sequence ID" value="GIF86252.1"/>
    <property type="molecule type" value="Genomic_DNA"/>
</dbReference>